<comment type="caution">
    <text evidence="2">The sequence shown here is derived from an EMBL/GenBank/DDBJ whole genome shotgun (WGS) entry which is preliminary data.</text>
</comment>
<reference evidence="2 3" key="1">
    <citation type="submission" date="2021-06" db="EMBL/GenBank/DDBJ databases">
        <title>Caerostris darwini draft genome.</title>
        <authorList>
            <person name="Kono N."/>
            <person name="Arakawa K."/>
        </authorList>
    </citation>
    <scope>NUCLEOTIDE SEQUENCE [LARGE SCALE GENOMIC DNA]</scope>
</reference>
<dbReference type="EMBL" id="BPLQ01010926">
    <property type="protein sequence ID" value="GIY54499.1"/>
    <property type="molecule type" value="Genomic_DNA"/>
</dbReference>
<feature type="region of interest" description="Disordered" evidence="1">
    <location>
        <begin position="89"/>
        <end position="121"/>
    </location>
</feature>
<accession>A0AAV4U9P3</accession>
<protein>
    <submittedName>
        <fullName evidence="2">Uncharacterized protein</fullName>
    </submittedName>
</protein>
<feature type="compositionally biased region" description="Polar residues" evidence="1">
    <location>
        <begin position="101"/>
        <end position="121"/>
    </location>
</feature>
<evidence type="ECO:0000313" key="3">
    <source>
        <dbReference type="Proteomes" id="UP001054837"/>
    </source>
</evidence>
<dbReference type="AlphaFoldDB" id="A0AAV4U9P3"/>
<evidence type="ECO:0000313" key="2">
    <source>
        <dbReference type="EMBL" id="GIY54499.1"/>
    </source>
</evidence>
<sequence length="148" mass="16616">MARPVAFNSAHFCLNMMMRFRKGHSVFTIEDTYKIDKLRSRPLDIEEKDQDNKSIDGVLKETFLEEIHPPLDKTKGDCPDILRNENSLCLTTSKDPGEPCTSPQSDSPESPRFNSTPSGSTGSCLSVYHEKTSIRSLAGGTNHFLFYL</sequence>
<proteinExistence type="predicted"/>
<organism evidence="2 3">
    <name type="scientific">Caerostris darwini</name>
    <dbReference type="NCBI Taxonomy" id="1538125"/>
    <lineage>
        <taxon>Eukaryota</taxon>
        <taxon>Metazoa</taxon>
        <taxon>Ecdysozoa</taxon>
        <taxon>Arthropoda</taxon>
        <taxon>Chelicerata</taxon>
        <taxon>Arachnida</taxon>
        <taxon>Araneae</taxon>
        <taxon>Araneomorphae</taxon>
        <taxon>Entelegynae</taxon>
        <taxon>Araneoidea</taxon>
        <taxon>Araneidae</taxon>
        <taxon>Caerostris</taxon>
    </lineage>
</organism>
<keyword evidence="3" id="KW-1185">Reference proteome</keyword>
<gene>
    <name evidence="2" type="primary">AVEN_168091_1</name>
    <name evidence="2" type="ORF">CDAR_553591</name>
</gene>
<dbReference type="Proteomes" id="UP001054837">
    <property type="component" value="Unassembled WGS sequence"/>
</dbReference>
<evidence type="ECO:0000256" key="1">
    <source>
        <dbReference type="SAM" id="MobiDB-lite"/>
    </source>
</evidence>
<name>A0AAV4U9P3_9ARAC</name>